<dbReference type="PANTHER" id="PTHR20878:SF0">
    <property type="entry name" value="LEUCINE-RICH REPEAT-CONTAINING PROTEIN 25"/>
    <property type="match status" value="1"/>
</dbReference>
<keyword evidence="2" id="KW-0472">Membrane</keyword>
<dbReference type="AlphaFoldDB" id="A0A8D2KSH7"/>
<dbReference type="OMA" id="WHNVSAF"/>
<proteinExistence type="predicted"/>
<evidence type="ECO:0000313" key="4">
    <source>
        <dbReference type="Ensembl" id="ENSVKKP00000003936.1"/>
    </source>
</evidence>
<dbReference type="InterPro" id="IPR032675">
    <property type="entry name" value="LRR_dom_sf"/>
</dbReference>
<sequence>MSGLLAALLLLHAGCLVDGACSPFQAGNRSALSGHEVLSLLQSEQPCLNFSGSEVHLPGNASVGAHVKELDLSDTMLRSLPPRLLANAVALQWLSLAGNALKELPPQIFKNTPRLTSLQLPRTPLSLLPTLGHCLGTLTVDCACGVAGSIRHYCQNCSLETACRCASPGGLLNATDFFARRCRGPPPGVYAAAVLPVVALLLVAGLAYFLIQKRRKATFAQDKRTSPGSEGAHGQPRYIQHASPQGDAARGAAGDTSDYANIFLEQPQGARVRHGGQHSCPPGPLEGEQPVYANTQDLYYNYCGPVGNSPEALEEELYIIPDK</sequence>
<dbReference type="Gene3D" id="3.80.10.10">
    <property type="entry name" value="Ribonuclease Inhibitor"/>
    <property type="match status" value="1"/>
</dbReference>
<feature type="region of interest" description="Disordered" evidence="1">
    <location>
        <begin position="220"/>
        <end position="253"/>
    </location>
</feature>
<organism evidence="4 5">
    <name type="scientific">Varanus komodoensis</name>
    <name type="common">Komodo dragon</name>
    <dbReference type="NCBI Taxonomy" id="61221"/>
    <lineage>
        <taxon>Eukaryota</taxon>
        <taxon>Metazoa</taxon>
        <taxon>Chordata</taxon>
        <taxon>Craniata</taxon>
        <taxon>Vertebrata</taxon>
        <taxon>Euteleostomi</taxon>
        <taxon>Lepidosauria</taxon>
        <taxon>Squamata</taxon>
        <taxon>Bifurcata</taxon>
        <taxon>Unidentata</taxon>
        <taxon>Episquamata</taxon>
        <taxon>Toxicofera</taxon>
        <taxon>Anguimorpha</taxon>
        <taxon>Paleoanguimorpha</taxon>
        <taxon>Varanoidea</taxon>
        <taxon>Varanidae</taxon>
        <taxon>Varanus</taxon>
    </lineage>
</organism>
<dbReference type="InterPro" id="IPR001611">
    <property type="entry name" value="Leu-rich_rpt"/>
</dbReference>
<keyword evidence="2" id="KW-0812">Transmembrane</keyword>
<evidence type="ECO:0000256" key="1">
    <source>
        <dbReference type="SAM" id="MobiDB-lite"/>
    </source>
</evidence>
<gene>
    <name evidence="4" type="primary">LOC123036609</name>
</gene>
<evidence type="ECO:0000256" key="3">
    <source>
        <dbReference type="SAM" id="SignalP"/>
    </source>
</evidence>
<feature type="chain" id="PRO_5034846077" evidence="3">
    <location>
        <begin position="20"/>
        <end position="323"/>
    </location>
</feature>
<dbReference type="SUPFAM" id="SSF52058">
    <property type="entry name" value="L domain-like"/>
    <property type="match status" value="1"/>
</dbReference>
<dbReference type="Proteomes" id="UP000694545">
    <property type="component" value="Unplaced"/>
</dbReference>
<feature type="signal peptide" evidence="3">
    <location>
        <begin position="1"/>
        <end position="19"/>
    </location>
</feature>
<dbReference type="GeneID" id="123036609"/>
<dbReference type="KEGG" id="vko:123036609"/>
<evidence type="ECO:0000313" key="5">
    <source>
        <dbReference type="Proteomes" id="UP000694545"/>
    </source>
</evidence>
<keyword evidence="2" id="KW-1133">Transmembrane helix</keyword>
<reference evidence="4" key="2">
    <citation type="submission" date="2025-09" db="UniProtKB">
        <authorList>
            <consortium name="Ensembl"/>
        </authorList>
    </citation>
    <scope>IDENTIFICATION</scope>
</reference>
<dbReference type="Pfam" id="PF13855">
    <property type="entry name" value="LRR_8"/>
    <property type="match status" value="1"/>
</dbReference>
<dbReference type="RefSeq" id="XP_044311891.1">
    <property type="nucleotide sequence ID" value="XM_044455956.1"/>
</dbReference>
<feature type="transmembrane region" description="Helical" evidence="2">
    <location>
        <begin position="189"/>
        <end position="211"/>
    </location>
</feature>
<dbReference type="Ensembl" id="ENSVKKT00000004044.1">
    <property type="protein sequence ID" value="ENSVKKP00000003936.1"/>
    <property type="gene ID" value="ENSVKKG00000002964.1"/>
</dbReference>
<accession>A0A8D2KSH7</accession>
<dbReference type="PANTHER" id="PTHR20878">
    <property type="entry name" value="LEUCINE-RICH REPEAT CONTAINING PROTEIN 25"/>
    <property type="match status" value="1"/>
</dbReference>
<dbReference type="InterPro" id="IPR039243">
    <property type="entry name" value="LRRC25"/>
</dbReference>
<protein>
    <submittedName>
        <fullName evidence="4">Uncharacterized protein</fullName>
    </submittedName>
</protein>
<reference evidence="4" key="1">
    <citation type="submission" date="2025-08" db="UniProtKB">
        <authorList>
            <consortium name="Ensembl"/>
        </authorList>
    </citation>
    <scope>IDENTIFICATION</scope>
</reference>
<keyword evidence="3" id="KW-0732">Signal</keyword>
<name>A0A8D2KSH7_VARKO</name>
<dbReference type="OrthoDB" id="8400687at2759"/>
<evidence type="ECO:0000256" key="2">
    <source>
        <dbReference type="SAM" id="Phobius"/>
    </source>
</evidence>
<keyword evidence="5" id="KW-1185">Reference proteome</keyword>